<dbReference type="Proteomes" id="UP000437065">
    <property type="component" value="Unassembled WGS sequence"/>
</dbReference>
<dbReference type="OrthoDB" id="260010at2157"/>
<proteinExistence type="predicted"/>
<accession>A0A6B0ST11</accession>
<protein>
    <submittedName>
        <fullName evidence="1">Uncharacterized protein</fullName>
    </submittedName>
</protein>
<gene>
    <name evidence="1" type="ORF">GRX01_00345</name>
</gene>
<evidence type="ECO:0000313" key="2">
    <source>
        <dbReference type="Proteomes" id="UP000437065"/>
    </source>
</evidence>
<name>A0A6B0ST11_9EURY</name>
<evidence type="ECO:0000313" key="1">
    <source>
        <dbReference type="EMBL" id="MXR39811.1"/>
    </source>
</evidence>
<dbReference type="AlphaFoldDB" id="A0A6B0ST11"/>
<dbReference type="Pfam" id="PF24111">
    <property type="entry name" value="DUF7386"/>
    <property type="match status" value="1"/>
</dbReference>
<dbReference type="RefSeq" id="WP_159662279.1">
    <property type="nucleotide sequence ID" value="NZ_WUUS01000001.1"/>
</dbReference>
<organism evidence="1 2">
    <name type="scientific">Halobaculum saliterrae</name>
    <dbReference type="NCBI Taxonomy" id="2073113"/>
    <lineage>
        <taxon>Archaea</taxon>
        <taxon>Methanobacteriati</taxon>
        <taxon>Methanobacteriota</taxon>
        <taxon>Stenosarchaea group</taxon>
        <taxon>Halobacteria</taxon>
        <taxon>Halobacteriales</taxon>
        <taxon>Haloferacaceae</taxon>
        <taxon>Halobaculum</taxon>
    </lineage>
</organism>
<keyword evidence="2" id="KW-1185">Reference proteome</keyword>
<comment type="caution">
    <text evidence="1">The sequence shown here is derived from an EMBL/GenBank/DDBJ whole genome shotgun (WGS) entry which is preliminary data.</text>
</comment>
<dbReference type="EMBL" id="WUUS01000001">
    <property type="protein sequence ID" value="MXR39811.1"/>
    <property type="molecule type" value="Genomic_DNA"/>
</dbReference>
<sequence>MGTERTTLRLSDERKRLLDQAAGIVASGDGDDPPRSDVIDAALTHLVQSARNVEDAREDYDPRTIQDIANTDVLGLYYRTSIESRWR</sequence>
<reference evidence="1 2" key="1">
    <citation type="submission" date="2019-12" db="EMBL/GenBank/DDBJ databases">
        <title>Isolation and characterization of three novel carbon monoxide-oxidizing members of Halobacteria from salione crusts and soils.</title>
        <authorList>
            <person name="Myers M.R."/>
            <person name="King G.M."/>
        </authorList>
    </citation>
    <scope>NUCLEOTIDE SEQUENCE [LARGE SCALE GENOMIC DNA]</scope>
    <source>
        <strain evidence="1 2">WSA2</strain>
    </source>
</reference>
<dbReference type="InterPro" id="IPR055810">
    <property type="entry name" value="DUF7386"/>
</dbReference>